<comment type="caution">
    <text evidence="1">The sequence shown here is derived from an EMBL/GenBank/DDBJ whole genome shotgun (WGS) entry which is preliminary data.</text>
</comment>
<name>A0ABP7A580_9MICO</name>
<dbReference type="EMBL" id="BAAAYU010000001">
    <property type="protein sequence ID" value="GAA3625128.1"/>
    <property type="molecule type" value="Genomic_DNA"/>
</dbReference>
<protein>
    <submittedName>
        <fullName evidence="1">Uncharacterized protein</fullName>
    </submittedName>
</protein>
<organism evidence="1 2">
    <name type="scientific">Microbacterium awajiense</name>
    <dbReference type="NCBI Taxonomy" id="415214"/>
    <lineage>
        <taxon>Bacteria</taxon>
        <taxon>Bacillati</taxon>
        <taxon>Actinomycetota</taxon>
        <taxon>Actinomycetes</taxon>
        <taxon>Micrococcales</taxon>
        <taxon>Microbacteriaceae</taxon>
        <taxon>Microbacterium</taxon>
    </lineage>
</organism>
<reference evidence="2" key="1">
    <citation type="journal article" date="2019" name="Int. J. Syst. Evol. Microbiol.">
        <title>The Global Catalogue of Microorganisms (GCM) 10K type strain sequencing project: providing services to taxonomists for standard genome sequencing and annotation.</title>
        <authorList>
            <consortium name="The Broad Institute Genomics Platform"/>
            <consortium name="The Broad Institute Genome Sequencing Center for Infectious Disease"/>
            <person name="Wu L."/>
            <person name="Ma J."/>
        </authorList>
    </citation>
    <scope>NUCLEOTIDE SEQUENCE [LARGE SCALE GENOMIC DNA]</scope>
    <source>
        <strain evidence="2">JCM 16544</strain>
    </source>
</reference>
<accession>A0ABP7A580</accession>
<evidence type="ECO:0000313" key="2">
    <source>
        <dbReference type="Proteomes" id="UP001501697"/>
    </source>
</evidence>
<keyword evidence="2" id="KW-1185">Reference proteome</keyword>
<gene>
    <name evidence="1" type="ORF">GCM10022200_04320</name>
</gene>
<dbReference type="Proteomes" id="UP001501697">
    <property type="component" value="Unassembled WGS sequence"/>
</dbReference>
<sequence length="477" mass="53016">MSGDATTPRPELEELFAYPLFSALTERRTRRIPRGFSVDAGPLGHTSSNDPAPLSKLEEAILVTTIAGITGATTHDGPLTKPDGGSELGTPFLNILARTASSADNAQATYFFMINDDGIFLVRHPTGARALEMASDLPPKWSDWSDADWLGAADEFLVQVSDKRMDFPREWPYYLGWNAQASNAPGTTLFFPVVDCTWQYINALLILACEPDGKRPIFVDDWRSFHPASPFEWLAKIAGGLGFSDKVPYQPIGGLKWVRNGFVSTESSVPLGFGGALRTDYEAFFYFQNLMLVGQAMGLGGWIHGAVFPPYIWQQAPEKGRHGLGFRLEEPKKHRAWPPVPASQANPVGIDGILESLTPPYVSSMDEAVDRVVEAKYSATGSGYGNEGIFARSYKDPADAKAYVDAGTRFGPRQIEYVKETCNYIWDTYGRFPAHVDAFYTPGMWLQFSHLELEYYERFFDGSQYTRQSSHDALWHP</sequence>
<evidence type="ECO:0000313" key="1">
    <source>
        <dbReference type="EMBL" id="GAA3625128.1"/>
    </source>
</evidence>
<proteinExistence type="predicted"/>
<dbReference type="RefSeq" id="WP_344736215.1">
    <property type="nucleotide sequence ID" value="NZ_BAAAYU010000001.1"/>
</dbReference>